<evidence type="ECO:0000259" key="3">
    <source>
        <dbReference type="Pfam" id="PF02397"/>
    </source>
</evidence>
<keyword evidence="2" id="KW-1133">Transmembrane helix</keyword>
<sequence>MIQTTTIKPKGFYERYIKRLQAIVLSLIAIIILSPILLITYLLVRVKFGKPAIFIQKRVGKDGKVFDLYKFRTMTDQRGEDGKLLPDEQRLTSFGKKLRSTSLDELPELFNILKGDMALVGPRPLLVKYLPLYNDEQARRHEVRPGLTGYAQVNGRNAITWEDRFKLDVEYVDNVTFLNDWKIIFKTIKTVFKREGISEEGSATMDEFKGNGHRV</sequence>
<name>A0A2U2M8F4_9LACO</name>
<dbReference type="RefSeq" id="WP_109241840.1">
    <property type="nucleotide sequence ID" value="NZ_QFAS01000005.1"/>
</dbReference>
<dbReference type="PANTHER" id="PTHR30576">
    <property type="entry name" value="COLANIC BIOSYNTHESIS UDP-GLUCOSE LIPID CARRIER TRANSFERASE"/>
    <property type="match status" value="1"/>
</dbReference>
<dbReference type="InterPro" id="IPR003362">
    <property type="entry name" value="Bact_transf"/>
</dbReference>
<dbReference type="PANTHER" id="PTHR30576:SF8">
    <property type="entry name" value="UNDECAPRENYL-PHOSPHATE GALACTOSE PHOSPHOTRANSFERASE"/>
    <property type="match status" value="1"/>
</dbReference>
<dbReference type="GO" id="GO:0016780">
    <property type="term" value="F:phosphotransferase activity, for other substituted phosphate groups"/>
    <property type="evidence" value="ECO:0007669"/>
    <property type="project" value="TreeGrafter"/>
</dbReference>
<gene>
    <name evidence="4" type="ORF">DB362_04275</name>
</gene>
<protein>
    <submittedName>
        <fullName evidence="4">Sugar transferase</fullName>
    </submittedName>
</protein>
<keyword evidence="2" id="KW-0812">Transmembrane</keyword>
<feature type="domain" description="Bacterial sugar transferase" evidence="3">
    <location>
        <begin position="18"/>
        <end position="193"/>
    </location>
</feature>
<evidence type="ECO:0000313" key="5">
    <source>
        <dbReference type="Proteomes" id="UP000245607"/>
    </source>
</evidence>
<accession>A0A2U2M8F4</accession>
<dbReference type="Proteomes" id="UP000245607">
    <property type="component" value="Unassembled WGS sequence"/>
</dbReference>
<evidence type="ECO:0000313" key="4">
    <source>
        <dbReference type="EMBL" id="PWG53139.1"/>
    </source>
</evidence>
<keyword evidence="2" id="KW-0472">Membrane</keyword>
<organism evidence="4 5">
    <name type="scientific">Ligilactobacillus salivarius</name>
    <dbReference type="NCBI Taxonomy" id="1624"/>
    <lineage>
        <taxon>Bacteria</taxon>
        <taxon>Bacillati</taxon>
        <taxon>Bacillota</taxon>
        <taxon>Bacilli</taxon>
        <taxon>Lactobacillales</taxon>
        <taxon>Lactobacillaceae</taxon>
        <taxon>Ligilactobacillus</taxon>
    </lineage>
</organism>
<evidence type="ECO:0000256" key="1">
    <source>
        <dbReference type="ARBA" id="ARBA00006464"/>
    </source>
</evidence>
<comment type="caution">
    <text evidence="4">The sequence shown here is derived from an EMBL/GenBank/DDBJ whole genome shotgun (WGS) entry which is preliminary data.</text>
</comment>
<feature type="transmembrane region" description="Helical" evidence="2">
    <location>
        <begin position="20"/>
        <end position="44"/>
    </location>
</feature>
<dbReference type="AlphaFoldDB" id="A0A2U2M8F4"/>
<comment type="similarity">
    <text evidence="1">Belongs to the bacterial sugar transferase family.</text>
</comment>
<reference evidence="4 5" key="1">
    <citation type="submission" date="2018-05" db="EMBL/GenBank/DDBJ databases">
        <title>Lactobacillus salivarius genome sequencing and assembly.</title>
        <authorList>
            <person name="Audisio C."/>
            <person name="Albarracin L."/>
            <person name="Torres M.J."/>
            <person name="Hebert E.M."/>
            <person name="Saavedra L."/>
        </authorList>
    </citation>
    <scope>NUCLEOTIDE SEQUENCE [LARGE SCALE GENOMIC DNA]</scope>
    <source>
        <strain evidence="4 5">A3iob</strain>
    </source>
</reference>
<dbReference type="EMBL" id="QFAS01000005">
    <property type="protein sequence ID" value="PWG53139.1"/>
    <property type="molecule type" value="Genomic_DNA"/>
</dbReference>
<evidence type="ECO:0000256" key="2">
    <source>
        <dbReference type="SAM" id="Phobius"/>
    </source>
</evidence>
<dbReference type="Pfam" id="PF02397">
    <property type="entry name" value="Bac_transf"/>
    <property type="match status" value="1"/>
</dbReference>
<keyword evidence="4" id="KW-0808">Transferase</keyword>
<proteinExistence type="inferred from homology"/>